<dbReference type="PRINTS" id="PR00458">
    <property type="entry name" value="PEROXIDASE"/>
</dbReference>
<feature type="signal peptide" evidence="4">
    <location>
        <begin position="1"/>
        <end position="18"/>
    </location>
</feature>
<dbReference type="InterPro" id="IPR051589">
    <property type="entry name" value="Sialate-O-sulfotransferase"/>
</dbReference>
<dbReference type="PROSITE" id="PS51257">
    <property type="entry name" value="PROKAR_LIPOPROTEIN"/>
    <property type="match status" value="1"/>
</dbReference>
<evidence type="ECO:0000313" key="7">
    <source>
        <dbReference type="EMBL" id="USW53405.1"/>
    </source>
</evidence>
<feature type="domain" description="Plant heme peroxidase family profile" evidence="5">
    <location>
        <begin position="478"/>
        <end position="610"/>
    </location>
</feature>
<dbReference type="PANTHER" id="PTHR45964">
    <property type="entry name" value="WSCD FAMILY MEMBER CG9164"/>
    <property type="match status" value="1"/>
</dbReference>
<keyword evidence="8" id="KW-1185">Reference proteome</keyword>
<dbReference type="PANTHER" id="PTHR45964:SF9">
    <property type="entry name" value="SULFOTRANSFERASE"/>
    <property type="match status" value="1"/>
</dbReference>
<keyword evidence="7" id="KW-0560">Oxidoreductase</keyword>
<dbReference type="InterPro" id="IPR002889">
    <property type="entry name" value="WSC_carb-bd"/>
</dbReference>
<dbReference type="InterPro" id="IPR002016">
    <property type="entry name" value="Haem_peroxidase"/>
</dbReference>
<dbReference type="SMART" id="SM00321">
    <property type="entry name" value="WSC"/>
    <property type="match status" value="3"/>
</dbReference>
<name>A0A9Q9AQS9_9PEZI</name>
<dbReference type="Gene3D" id="1.10.520.10">
    <property type="match status" value="1"/>
</dbReference>
<keyword evidence="4" id="KW-0732">Signal</keyword>
<dbReference type="GO" id="GO:0004601">
    <property type="term" value="F:peroxidase activity"/>
    <property type="evidence" value="ECO:0007669"/>
    <property type="project" value="UniProtKB-KW"/>
</dbReference>
<evidence type="ECO:0000259" key="5">
    <source>
        <dbReference type="PROSITE" id="PS50873"/>
    </source>
</evidence>
<comment type="similarity">
    <text evidence="2">Belongs to the peroxidase family.</text>
</comment>
<dbReference type="GO" id="GO:0006979">
    <property type="term" value="P:response to oxidative stress"/>
    <property type="evidence" value="ECO:0007669"/>
    <property type="project" value="InterPro"/>
</dbReference>
<feature type="domain" description="WSC" evidence="6">
    <location>
        <begin position="237"/>
        <end position="334"/>
    </location>
</feature>
<feature type="chain" id="PRO_5040279098" evidence="4">
    <location>
        <begin position="19"/>
        <end position="713"/>
    </location>
</feature>
<evidence type="ECO:0000259" key="6">
    <source>
        <dbReference type="PROSITE" id="PS51212"/>
    </source>
</evidence>
<accession>A0A9Q9AQS9</accession>
<dbReference type="GO" id="GO:0020037">
    <property type="term" value="F:heme binding"/>
    <property type="evidence" value="ECO:0007669"/>
    <property type="project" value="InterPro"/>
</dbReference>
<dbReference type="Pfam" id="PF01822">
    <property type="entry name" value="WSC"/>
    <property type="match status" value="3"/>
</dbReference>
<evidence type="ECO:0000256" key="1">
    <source>
        <dbReference type="ARBA" id="ARBA00022737"/>
    </source>
</evidence>
<organism evidence="7 8">
    <name type="scientific">Septoria linicola</name>
    <dbReference type="NCBI Taxonomy" id="215465"/>
    <lineage>
        <taxon>Eukaryota</taxon>
        <taxon>Fungi</taxon>
        <taxon>Dikarya</taxon>
        <taxon>Ascomycota</taxon>
        <taxon>Pezizomycotina</taxon>
        <taxon>Dothideomycetes</taxon>
        <taxon>Dothideomycetidae</taxon>
        <taxon>Mycosphaerellales</taxon>
        <taxon>Mycosphaerellaceae</taxon>
        <taxon>Septoria</taxon>
    </lineage>
</organism>
<dbReference type="AlphaFoldDB" id="A0A9Q9AQS9"/>
<feature type="region of interest" description="Disordered" evidence="3">
    <location>
        <begin position="347"/>
        <end position="432"/>
    </location>
</feature>
<evidence type="ECO:0000256" key="3">
    <source>
        <dbReference type="SAM" id="MobiDB-lite"/>
    </source>
</evidence>
<evidence type="ECO:0000313" key="8">
    <source>
        <dbReference type="Proteomes" id="UP001056384"/>
    </source>
</evidence>
<reference evidence="7" key="1">
    <citation type="submission" date="2022-06" db="EMBL/GenBank/DDBJ databases">
        <title>Complete genome sequences of two strains of the flax pathogen Septoria linicola.</title>
        <authorList>
            <person name="Lapalu N."/>
            <person name="Simon A."/>
            <person name="Demenou B."/>
            <person name="Paumier D."/>
            <person name="Guillot M.-P."/>
            <person name="Gout L."/>
            <person name="Valade R."/>
        </authorList>
    </citation>
    <scope>NUCLEOTIDE SEQUENCE</scope>
    <source>
        <strain evidence="7">SE15195</strain>
    </source>
</reference>
<gene>
    <name evidence="7" type="ORF">Slin15195_G067240</name>
</gene>
<feature type="domain" description="WSC" evidence="6">
    <location>
        <begin position="127"/>
        <end position="222"/>
    </location>
</feature>
<sequence length="713" mass="73809">MRTECLVLLTTGLTSCLAQKWTYQGCYLDNPSKRTLTHYASTNNDVQTTELCTTYCGSKGFDWSGLEYGAECFCDYQLSGATQEPDTDCSMPCKGNSSQICGNGNRLSVYSNGNTFVAPITNPGPEGWISLGCYTDSTSSRSLRDEQSISAGSNAMTVSECTTACKSGGYSLAGLEYGKECFCDSKIQSGGAKADIGCDMPCAGNSTEICGGSSRLNVYQITALPTMNPGSNSLPAGWNALGCFTDSTSARSLSNGVEVQGGSSNMTIRGCLSACAGRGFAYAGLEYAQECFCGNEVRNAGTCASDQSTCNMSCRGNRAEICGGPDRLNIFSAGSNSNVVNCSAGGSTSSSTTVASSTSTSSSATSSSNVETTTSTSLSSSSSSTSTASSLASSSSSSAPDSSSESAITSTSSVSSSSSTTTSSITTSSAPASTVCPDFWSAVVSDLSSSMRTNGQCNNISRAAIRYAFHDSATYSNKLPFYEPAAGGADGSLLLSSTEINRVDSEGLHDYHAVLTSKFNSYKAAGYSIGAADLIQIAGAVGVLACPGGRTGRVFVGRKDTAQAAPDGLLPQAFGPGSDHDTIMQLFADKGFVARDLAALLGAHSTSIANFQSRFGIPAGTPQDTTPGLWDVAYYNETYFPPPGIGRFDSDINLSKNESRSAVGFQFKSFVGRPAQWGASFSSAYSALSLLGIPQSVRNNMQDCTVVVNRAFG</sequence>
<feature type="domain" description="WSC" evidence="6">
    <location>
        <begin position="20"/>
        <end position="113"/>
    </location>
</feature>
<dbReference type="Proteomes" id="UP001056384">
    <property type="component" value="Chromosome 5"/>
</dbReference>
<protein>
    <submittedName>
        <fullName evidence="7">Hem peroxidase, carbohydrate-binding WSC, hem peroxidase superfamily</fullName>
    </submittedName>
</protein>
<dbReference type="Pfam" id="PF00141">
    <property type="entry name" value="peroxidase"/>
    <property type="match status" value="1"/>
</dbReference>
<evidence type="ECO:0000256" key="2">
    <source>
        <dbReference type="RuleBase" id="RU004241"/>
    </source>
</evidence>
<dbReference type="EMBL" id="CP099422">
    <property type="protein sequence ID" value="USW53405.1"/>
    <property type="molecule type" value="Genomic_DNA"/>
</dbReference>
<dbReference type="InterPro" id="IPR010255">
    <property type="entry name" value="Haem_peroxidase_sf"/>
</dbReference>
<dbReference type="SUPFAM" id="SSF48113">
    <property type="entry name" value="Heme-dependent peroxidases"/>
    <property type="match status" value="1"/>
</dbReference>
<evidence type="ECO:0000256" key="4">
    <source>
        <dbReference type="SAM" id="SignalP"/>
    </source>
</evidence>
<keyword evidence="7" id="KW-0575">Peroxidase</keyword>
<dbReference type="Gene3D" id="1.10.420.10">
    <property type="entry name" value="Peroxidase, domain 2"/>
    <property type="match status" value="1"/>
</dbReference>
<keyword evidence="1" id="KW-0677">Repeat</keyword>
<proteinExistence type="inferred from homology"/>
<dbReference type="PROSITE" id="PS51212">
    <property type="entry name" value="WSC"/>
    <property type="match status" value="3"/>
</dbReference>
<dbReference type="PROSITE" id="PS50873">
    <property type="entry name" value="PEROXIDASE_4"/>
    <property type="match status" value="1"/>
</dbReference>